<dbReference type="PANTHER" id="PTHR39335">
    <property type="entry name" value="BLL4220 PROTEIN"/>
    <property type="match status" value="1"/>
</dbReference>
<dbReference type="InterPro" id="IPR005297">
    <property type="entry name" value="Lipoprotein_repeat"/>
</dbReference>
<evidence type="ECO:0000313" key="3">
    <source>
        <dbReference type="Proteomes" id="UP001164693"/>
    </source>
</evidence>
<feature type="region of interest" description="Disordered" evidence="1">
    <location>
        <begin position="178"/>
        <end position="208"/>
    </location>
</feature>
<dbReference type="Proteomes" id="UP001164693">
    <property type="component" value="Chromosome"/>
</dbReference>
<feature type="compositionally biased region" description="Low complexity" evidence="1">
    <location>
        <begin position="56"/>
        <end position="66"/>
    </location>
</feature>
<feature type="compositionally biased region" description="Gly residues" evidence="1">
    <location>
        <begin position="38"/>
        <end position="55"/>
    </location>
</feature>
<dbReference type="PANTHER" id="PTHR39335:SF1">
    <property type="entry name" value="BLL4220 PROTEIN"/>
    <property type="match status" value="1"/>
</dbReference>
<evidence type="ECO:0000313" key="2">
    <source>
        <dbReference type="EMBL" id="WAX57964.1"/>
    </source>
</evidence>
<organism evidence="2 3">
    <name type="scientific">Jatrophihabitans cynanchi</name>
    <dbReference type="NCBI Taxonomy" id="2944128"/>
    <lineage>
        <taxon>Bacteria</taxon>
        <taxon>Bacillati</taxon>
        <taxon>Actinomycetota</taxon>
        <taxon>Actinomycetes</taxon>
        <taxon>Jatrophihabitantales</taxon>
        <taxon>Jatrophihabitantaceae</taxon>
        <taxon>Jatrophihabitans</taxon>
    </lineage>
</organism>
<proteinExistence type="predicted"/>
<keyword evidence="3" id="KW-1185">Reference proteome</keyword>
<feature type="region of interest" description="Disordered" evidence="1">
    <location>
        <begin position="38"/>
        <end position="72"/>
    </location>
</feature>
<dbReference type="Pfam" id="PF03640">
    <property type="entry name" value="Lipoprotein_15"/>
    <property type="match status" value="1"/>
</dbReference>
<evidence type="ECO:0008006" key="4">
    <source>
        <dbReference type="Google" id="ProtNLM"/>
    </source>
</evidence>
<dbReference type="EMBL" id="CP097463">
    <property type="protein sequence ID" value="WAX57964.1"/>
    <property type="molecule type" value="Genomic_DNA"/>
</dbReference>
<feature type="compositionally biased region" description="Low complexity" evidence="1">
    <location>
        <begin position="178"/>
        <end position="200"/>
    </location>
</feature>
<name>A0ABY7JZY1_9ACTN</name>
<dbReference type="RefSeq" id="WP_269444512.1">
    <property type="nucleotide sequence ID" value="NZ_CP097463.1"/>
</dbReference>
<reference evidence="2" key="1">
    <citation type="submission" date="2022-05" db="EMBL/GenBank/DDBJ databases">
        <title>Jatrophihabitans sp. SB3-54 whole genome sequence.</title>
        <authorList>
            <person name="Suh M.K."/>
            <person name="Eom M.K."/>
            <person name="Kim J.S."/>
            <person name="Kim H.S."/>
            <person name="Do H.E."/>
            <person name="Shin Y.K."/>
            <person name="Lee J.-S."/>
        </authorList>
    </citation>
    <scope>NUCLEOTIDE SEQUENCE</scope>
    <source>
        <strain evidence="2">SB3-54</strain>
    </source>
</reference>
<gene>
    <name evidence="2" type="ORF">M6B22_04155</name>
</gene>
<protein>
    <recommendedName>
        <fullName evidence="4">Lipoprotein with Yx(FWY)xxD motif</fullName>
    </recommendedName>
</protein>
<sequence length="208" mass="20117">MSIAITSRHSHRVARLAAFLGALGALVLAGCSSSGSGGGGMATTGSGTTGSGSTGSSGTIGSSGTTVTVRTEAGRSGVLATADGRTLYESAQEHGTVLCKSSACTAIWVPLTVAAGQTPTAPGQLAGMLGTIMRPDGTAQVALDGKPLYTFSIDQGAGQLKGDGAHDSFDGTDFTWQVASAPGTAPAPSTPSAPASSAVGSSGGGYTY</sequence>
<accession>A0ABY7JZY1</accession>
<evidence type="ECO:0000256" key="1">
    <source>
        <dbReference type="SAM" id="MobiDB-lite"/>
    </source>
</evidence>